<keyword evidence="1" id="KW-0597">Phosphoprotein</keyword>
<keyword evidence="4" id="KW-0418">Kinase</keyword>
<dbReference type="PANTHER" id="PTHR43065">
    <property type="entry name" value="SENSOR HISTIDINE KINASE"/>
    <property type="match status" value="1"/>
</dbReference>
<accession>A0ABS6BJV2</accession>
<name>A0ABS6BJV2_9SPHN</name>
<keyword evidence="6" id="KW-0902">Two-component regulatory system</keyword>
<evidence type="ECO:0000256" key="4">
    <source>
        <dbReference type="ARBA" id="ARBA00022777"/>
    </source>
</evidence>
<sequence length="255" mass="26532">MSNRRRDTRIRIEAELAATKAELERANRALALNALAGAIAHELSQPLTAVALNGLAALRHLGGGGCEVAALRESLQHIVSDADRARGIIANFRASAAGLAARLETVDIADVVVEALGILDGELRGAAILVDNRVAAGLPPVTGDRLRLRQLFLNLVTNAVQALSGVLDRPRRLTISAEARDGRLVVGVCDNGPGLDPAVASRIFEAGISGRPDGLGLGLFLCRTIVQDHGGEIAVAAQSRETLFHVALPVPASGA</sequence>
<evidence type="ECO:0000313" key="8">
    <source>
        <dbReference type="EMBL" id="MBU3078570.1"/>
    </source>
</evidence>
<organism evidence="8 9">
    <name type="scientific">Sphingomonas quercus</name>
    <dbReference type="NCBI Taxonomy" id="2842451"/>
    <lineage>
        <taxon>Bacteria</taxon>
        <taxon>Pseudomonadati</taxon>
        <taxon>Pseudomonadota</taxon>
        <taxon>Alphaproteobacteria</taxon>
        <taxon>Sphingomonadales</taxon>
        <taxon>Sphingomonadaceae</taxon>
        <taxon>Sphingomonas</taxon>
    </lineage>
</organism>
<evidence type="ECO:0000313" key="9">
    <source>
        <dbReference type="Proteomes" id="UP000776276"/>
    </source>
</evidence>
<dbReference type="Pfam" id="PF02518">
    <property type="entry name" value="HATPase_c"/>
    <property type="match status" value="1"/>
</dbReference>
<evidence type="ECO:0000256" key="3">
    <source>
        <dbReference type="ARBA" id="ARBA00022741"/>
    </source>
</evidence>
<protein>
    <recommendedName>
        <fullName evidence="7">Histidine kinase domain-containing protein</fullName>
    </recommendedName>
</protein>
<keyword evidence="2" id="KW-0808">Transferase</keyword>
<keyword evidence="9" id="KW-1185">Reference proteome</keyword>
<evidence type="ECO:0000259" key="7">
    <source>
        <dbReference type="PROSITE" id="PS50109"/>
    </source>
</evidence>
<dbReference type="SMART" id="SM00387">
    <property type="entry name" value="HATPase_c"/>
    <property type="match status" value="1"/>
</dbReference>
<dbReference type="InterPro" id="IPR003594">
    <property type="entry name" value="HATPase_dom"/>
</dbReference>
<dbReference type="RefSeq" id="WP_216325044.1">
    <property type="nucleotide sequence ID" value="NZ_JAHKRT010000006.1"/>
</dbReference>
<dbReference type="PANTHER" id="PTHR43065:SF10">
    <property type="entry name" value="PEROXIDE STRESS-ACTIVATED HISTIDINE KINASE MAK3"/>
    <property type="match status" value="1"/>
</dbReference>
<proteinExistence type="predicted"/>
<comment type="caution">
    <text evidence="8">The sequence shown here is derived from an EMBL/GenBank/DDBJ whole genome shotgun (WGS) entry which is preliminary data.</text>
</comment>
<dbReference type="Proteomes" id="UP000776276">
    <property type="component" value="Unassembled WGS sequence"/>
</dbReference>
<reference evidence="8 9" key="1">
    <citation type="submission" date="2021-06" db="EMBL/GenBank/DDBJ databases">
        <title>Sphingomonas sp. XMGL2, whole genome shotgun sequencing project.</title>
        <authorList>
            <person name="Zhao G."/>
            <person name="Shen L."/>
        </authorList>
    </citation>
    <scope>NUCLEOTIDE SEQUENCE [LARGE SCALE GENOMIC DNA]</scope>
    <source>
        <strain evidence="8 9">XMGL2</strain>
    </source>
</reference>
<evidence type="ECO:0000256" key="1">
    <source>
        <dbReference type="ARBA" id="ARBA00022553"/>
    </source>
</evidence>
<dbReference type="InterPro" id="IPR005467">
    <property type="entry name" value="His_kinase_dom"/>
</dbReference>
<gene>
    <name evidence="8" type="ORF">KOF26_11890</name>
</gene>
<evidence type="ECO:0000256" key="2">
    <source>
        <dbReference type="ARBA" id="ARBA00022679"/>
    </source>
</evidence>
<keyword evidence="3" id="KW-0547">Nucleotide-binding</keyword>
<feature type="domain" description="Histidine kinase" evidence="7">
    <location>
        <begin position="38"/>
        <end position="252"/>
    </location>
</feature>
<dbReference type="PROSITE" id="PS50109">
    <property type="entry name" value="HIS_KIN"/>
    <property type="match status" value="1"/>
</dbReference>
<keyword evidence="5" id="KW-0067">ATP-binding</keyword>
<dbReference type="EMBL" id="JAHKRT010000006">
    <property type="protein sequence ID" value="MBU3078570.1"/>
    <property type="molecule type" value="Genomic_DNA"/>
</dbReference>
<evidence type="ECO:0000256" key="5">
    <source>
        <dbReference type="ARBA" id="ARBA00022840"/>
    </source>
</evidence>
<evidence type="ECO:0000256" key="6">
    <source>
        <dbReference type="ARBA" id="ARBA00023012"/>
    </source>
</evidence>